<dbReference type="PANTHER" id="PTHR33577">
    <property type="entry name" value="STERIGMATOCYSTIN BIOSYNTHESIS PEROXIDASE STCC-RELATED"/>
    <property type="match status" value="1"/>
</dbReference>
<comment type="cofactor">
    <cofactor evidence="1">
        <name>heme b</name>
        <dbReference type="ChEBI" id="CHEBI:60344"/>
    </cofactor>
</comment>
<feature type="domain" description="Heme haloperoxidase family profile" evidence="8">
    <location>
        <begin position="10"/>
        <end position="254"/>
    </location>
</feature>
<dbReference type="Gene3D" id="1.10.489.10">
    <property type="entry name" value="Chloroperoxidase-like"/>
    <property type="match status" value="1"/>
</dbReference>
<comment type="similarity">
    <text evidence="7">Belongs to the chloroperoxidase family.</text>
</comment>
<keyword evidence="2" id="KW-0575">Peroxidase</keyword>
<dbReference type="InterPro" id="IPR036851">
    <property type="entry name" value="Chloroperoxidase-like_sf"/>
</dbReference>
<keyword evidence="4" id="KW-0479">Metal-binding</keyword>
<dbReference type="SUPFAM" id="SSF47571">
    <property type="entry name" value="Cloroperoxidase"/>
    <property type="match status" value="1"/>
</dbReference>
<proteinExistence type="inferred from homology"/>
<comment type="caution">
    <text evidence="9">The sequence shown here is derived from an EMBL/GenBank/DDBJ whole genome shotgun (WGS) entry which is preliminary data.</text>
</comment>
<dbReference type="Pfam" id="PF01328">
    <property type="entry name" value="Peroxidase_2"/>
    <property type="match status" value="1"/>
</dbReference>
<name>A0AAD7HAK8_9AGAR</name>
<evidence type="ECO:0000256" key="1">
    <source>
        <dbReference type="ARBA" id="ARBA00001970"/>
    </source>
</evidence>
<dbReference type="GO" id="GO:0046872">
    <property type="term" value="F:metal ion binding"/>
    <property type="evidence" value="ECO:0007669"/>
    <property type="project" value="UniProtKB-KW"/>
</dbReference>
<keyword evidence="6" id="KW-0408">Iron</keyword>
<dbReference type="PANTHER" id="PTHR33577:SF9">
    <property type="entry name" value="PEROXIDASE STCC"/>
    <property type="match status" value="1"/>
</dbReference>
<dbReference type="GO" id="GO:0004601">
    <property type="term" value="F:peroxidase activity"/>
    <property type="evidence" value="ECO:0007669"/>
    <property type="project" value="UniProtKB-KW"/>
</dbReference>
<evidence type="ECO:0000256" key="6">
    <source>
        <dbReference type="ARBA" id="ARBA00023004"/>
    </source>
</evidence>
<evidence type="ECO:0000256" key="3">
    <source>
        <dbReference type="ARBA" id="ARBA00022617"/>
    </source>
</evidence>
<keyword evidence="10" id="KW-1185">Reference proteome</keyword>
<evidence type="ECO:0000259" key="8">
    <source>
        <dbReference type="PROSITE" id="PS51405"/>
    </source>
</evidence>
<keyword evidence="3" id="KW-0349">Heme</keyword>
<organism evidence="9 10">
    <name type="scientific">Mycena maculata</name>
    <dbReference type="NCBI Taxonomy" id="230809"/>
    <lineage>
        <taxon>Eukaryota</taxon>
        <taxon>Fungi</taxon>
        <taxon>Dikarya</taxon>
        <taxon>Basidiomycota</taxon>
        <taxon>Agaricomycotina</taxon>
        <taxon>Agaricomycetes</taxon>
        <taxon>Agaricomycetidae</taxon>
        <taxon>Agaricales</taxon>
        <taxon>Marasmiineae</taxon>
        <taxon>Mycenaceae</taxon>
        <taxon>Mycena</taxon>
    </lineage>
</organism>
<dbReference type="InterPro" id="IPR000028">
    <property type="entry name" value="Chloroperoxidase"/>
</dbReference>
<gene>
    <name evidence="9" type="ORF">DFH07DRAFT_355076</name>
</gene>
<evidence type="ECO:0000313" key="10">
    <source>
        <dbReference type="Proteomes" id="UP001215280"/>
    </source>
</evidence>
<evidence type="ECO:0000313" key="9">
    <source>
        <dbReference type="EMBL" id="KAJ7716400.1"/>
    </source>
</evidence>
<dbReference type="AlphaFoldDB" id="A0AAD7HAK8"/>
<evidence type="ECO:0000256" key="2">
    <source>
        <dbReference type="ARBA" id="ARBA00022559"/>
    </source>
</evidence>
<keyword evidence="5" id="KW-0560">Oxidoreductase</keyword>
<sequence length="279" mass="30371">MPAEENTGDGDHQWMAPTATDVRSPFPGLNTLANHGYLPRSGKNISIPMTLQAAMHRVSLADEADIYLTPDGFNVGPDAIIQAAKFGLLSGNAFYTTLDLDALALHNLIEHDASTSRNDLAVTGDNLHFNETIFTTLANANPGVDYYNATPASHVQDTRLAISLATNPNITNTGKEFDVRTRESGLYLIVMGNAITRVAPKECANSFLFQTISDAGAISRFVRISFREERMPKAEGWKRSNIAITAETLNPIQDEIFDVSNWTATQACEDLVLGPELTT</sequence>
<dbReference type="PROSITE" id="PS51405">
    <property type="entry name" value="HEME_HALOPEROXIDASE"/>
    <property type="match status" value="1"/>
</dbReference>
<evidence type="ECO:0000256" key="7">
    <source>
        <dbReference type="ARBA" id="ARBA00025795"/>
    </source>
</evidence>
<dbReference type="EMBL" id="JARJLG010000332">
    <property type="protein sequence ID" value="KAJ7716400.1"/>
    <property type="molecule type" value="Genomic_DNA"/>
</dbReference>
<accession>A0AAD7HAK8</accession>
<protein>
    <submittedName>
        <fullName evidence="9">Cloroperoxidase</fullName>
    </submittedName>
</protein>
<evidence type="ECO:0000256" key="5">
    <source>
        <dbReference type="ARBA" id="ARBA00023002"/>
    </source>
</evidence>
<dbReference type="Proteomes" id="UP001215280">
    <property type="component" value="Unassembled WGS sequence"/>
</dbReference>
<reference evidence="9" key="1">
    <citation type="submission" date="2023-03" db="EMBL/GenBank/DDBJ databases">
        <title>Massive genome expansion in bonnet fungi (Mycena s.s.) driven by repeated elements and novel gene families across ecological guilds.</title>
        <authorList>
            <consortium name="Lawrence Berkeley National Laboratory"/>
            <person name="Harder C.B."/>
            <person name="Miyauchi S."/>
            <person name="Viragh M."/>
            <person name="Kuo A."/>
            <person name="Thoen E."/>
            <person name="Andreopoulos B."/>
            <person name="Lu D."/>
            <person name="Skrede I."/>
            <person name="Drula E."/>
            <person name="Henrissat B."/>
            <person name="Morin E."/>
            <person name="Kohler A."/>
            <person name="Barry K."/>
            <person name="LaButti K."/>
            <person name="Morin E."/>
            <person name="Salamov A."/>
            <person name="Lipzen A."/>
            <person name="Mereny Z."/>
            <person name="Hegedus B."/>
            <person name="Baldrian P."/>
            <person name="Stursova M."/>
            <person name="Weitz H."/>
            <person name="Taylor A."/>
            <person name="Grigoriev I.V."/>
            <person name="Nagy L.G."/>
            <person name="Martin F."/>
            <person name="Kauserud H."/>
        </authorList>
    </citation>
    <scope>NUCLEOTIDE SEQUENCE</scope>
    <source>
        <strain evidence="9">CBHHK188m</strain>
    </source>
</reference>
<evidence type="ECO:0000256" key="4">
    <source>
        <dbReference type="ARBA" id="ARBA00022723"/>
    </source>
</evidence>